<dbReference type="PANTHER" id="PTHR42770:SF11">
    <property type="entry name" value="INNER MEMBRANE TRANSPORT PROTEIN YBAT"/>
    <property type="match status" value="1"/>
</dbReference>
<dbReference type="PANTHER" id="PTHR42770">
    <property type="entry name" value="AMINO ACID TRANSPORTER-RELATED"/>
    <property type="match status" value="1"/>
</dbReference>
<dbReference type="InterPro" id="IPR014729">
    <property type="entry name" value="Rossmann-like_a/b/a_fold"/>
</dbReference>
<dbReference type="CDD" id="cd00293">
    <property type="entry name" value="USP-like"/>
    <property type="match status" value="2"/>
</dbReference>
<organism evidence="8 9">
    <name type="scientific">Halocalculus aciditolerans</name>
    <dbReference type="NCBI Taxonomy" id="1383812"/>
    <lineage>
        <taxon>Archaea</taxon>
        <taxon>Methanobacteriati</taxon>
        <taxon>Methanobacteriota</taxon>
        <taxon>Stenosarchaea group</taxon>
        <taxon>Halobacteria</taxon>
        <taxon>Halobacteriales</taxon>
        <taxon>Halobacteriaceae</taxon>
        <taxon>Halocalculus</taxon>
    </lineage>
</organism>
<sequence>MCFRVAGSHMSDADSGGATTELSRDMSLFDITFIGVGAMIGAGVFALTGFAAGIAGPALTIAFIINGFVALFTAVSYAELGAAFPEAGGGYLWVKEALRDPNGFYAGWMSWFAHAVACSLYAVTFGTFFTVLAVYALPGLSNHFVLFGFLSQHWVEKLVAVLVVIAFAYINYRGAEETGKAGVVVTGLKLLILGIFIVFGVRATLTAPQWAGKFLSSPMFAPNGVFGIIGAMGFTYIAFEGYEIIVQSGEEVVDPGTNIPKAVFYSLAIVIPIYVLVAFVSIGGITVNPHILDLAGVAGTPADWTTWQILGELGELGIIRAAGQFVPYGVPLLLFAGLAATVSALNATVYSSSRVSFAMGRDRVLPPVFDNVHPEKRTPHIAIAISAVIIVVMAIVLPIESVAAAADIMFILLFVQVNWTLIRMRKTHPDLPRTYEVPYMPWPPLIGIVLQFLLTPFLVYELGLQAIGIGTSNEGLIALVTTIVWMGLGLVVYYGYSQAKEEEQLEEETPTVVVEQEPANREYQVVVPVANPETAAHLMRTAIDMARENDGEILALSVVTVPQQTPLNEGREFVDDERELLTQTMEIAEDEDVPVSGTVKIGHQVSTAILNTIEQHDSDAVILGWRGRSRRRDFVLGSNVDDVVTGAKCDVLVERIDGEVEDVERILVPTAGGPHADLAAEVAQAISRTTRARVDVAHVVSPDASEADRSDAAALVDALASRLSDDIDIGTRVLEGDVADAIVNASEEYDLTVIGASREGLLQQLVFGAVPEAVGERAKGTVIMVKRHGTLRSWLSRWFSWK</sequence>
<dbReference type="Gene3D" id="3.40.50.620">
    <property type="entry name" value="HUPs"/>
    <property type="match status" value="1"/>
</dbReference>
<dbReference type="InterPro" id="IPR050367">
    <property type="entry name" value="APC_superfamily"/>
</dbReference>
<evidence type="ECO:0000313" key="8">
    <source>
        <dbReference type="EMBL" id="GGL50875.1"/>
    </source>
</evidence>
<evidence type="ECO:0000256" key="5">
    <source>
        <dbReference type="ARBA" id="ARBA00023136"/>
    </source>
</evidence>
<accession>A0A830F121</accession>
<feature type="transmembrane region" description="Helical" evidence="6">
    <location>
        <begin position="442"/>
        <end position="464"/>
    </location>
</feature>
<proteinExistence type="predicted"/>
<dbReference type="EMBL" id="BMPG01000001">
    <property type="protein sequence ID" value="GGL50875.1"/>
    <property type="molecule type" value="Genomic_DNA"/>
</dbReference>
<evidence type="ECO:0000256" key="2">
    <source>
        <dbReference type="ARBA" id="ARBA00022475"/>
    </source>
</evidence>
<feature type="transmembrane region" description="Helical" evidence="6">
    <location>
        <begin position="325"/>
        <end position="345"/>
    </location>
</feature>
<feature type="transmembrane region" description="Helical" evidence="6">
    <location>
        <begin position="31"/>
        <end position="52"/>
    </location>
</feature>
<dbReference type="GO" id="GO:0055085">
    <property type="term" value="P:transmembrane transport"/>
    <property type="evidence" value="ECO:0007669"/>
    <property type="project" value="InterPro"/>
</dbReference>
<dbReference type="Gene3D" id="3.40.50.12370">
    <property type="match status" value="1"/>
</dbReference>
<evidence type="ECO:0000259" key="7">
    <source>
        <dbReference type="Pfam" id="PF00582"/>
    </source>
</evidence>
<evidence type="ECO:0000256" key="3">
    <source>
        <dbReference type="ARBA" id="ARBA00022692"/>
    </source>
</evidence>
<feature type="transmembrane region" description="Helical" evidence="6">
    <location>
        <begin position="111"/>
        <end position="137"/>
    </location>
</feature>
<dbReference type="Gene3D" id="1.20.1740.10">
    <property type="entry name" value="Amino acid/polyamine transporter I"/>
    <property type="match status" value="1"/>
</dbReference>
<dbReference type="Pfam" id="PF00582">
    <property type="entry name" value="Usp"/>
    <property type="match status" value="2"/>
</dbReference>
<feature type="transmembrane region" description="Helical" evidence="6">
    <location>
        <begin position="262"/>
        <end position="282"/>
    </location>
</feature>
<evidence type="ECO:0000256" key="4">
    <source>
        <dbReference type="ARBA" id="ARBA00022989"/>
    </source>
</evidence>
<feature type="transmembrane region" description="Helical" evidence="6">
    <location>
        <begin position="59"/>
        <end position="78"/>
    </location>
</feature>
<feature type="transmembrane region" description="Helical" evidence="6">
    <location>
        <begin position="181"/>
        <end position="199"/>
    </location>
</feature>
<reference evidence="8" key="1">
    <citation type="journal article" date="2014" name="Int. J. Syst. Evol. Microbiol.">
        <title>Complete genome sequence of Corynebacterium casei LMG S-19264T (=DSM 44701T), isolated from a smear-ripened cheese.</title>
        <authorList>
            <consortium name="US DOE Joint Genome Institute (JGI-PGF)"/>
            <person name="Walter F."/>
            <person name="Albersmeier A."/>
            <person name="Kalinowski J."/>
            <person name="Ruckert C."/>
        </authorList>
    </citation>
    <scope>NUCLEOTIDE SEQUENCE</scope>
    <source>
        <strain evidence="8">JCM 19596</strain>
    </source>
</reference>
<gene>
    <name evidence="8" type="ORF">GCM10009039_06380</name>
</gene>
<evidence type="ECO:0000256" key="1">
    <source>
        <dbReference type="ARBA" id="ARBA00004651"/>
    </source>
</evidence>
<keyword evidence="9" id="KW-1185">Reference proteome</keyword>
<dbReference type="InterPro" id="IPR002293">
    <property type="entry name" value="AA/rel_permease1"/>
</dbReference>
<protein>
    <submittedName>
        <fullName evidence="8">Amino acid transporter</fullName>
    </submittedName>
</protein>
<comment type="subcellular location">
    <subcellularLocation>
        <location evidence="1">Cell membrane</location>
        <topology evidence="1">Multi-pass membrane protein</topology>
    </subcellularLocation>
</comment>
<name>A0A830F121_9EURY</name>
<dbReference type="InterPro" id="IPR006016">
    <property type="entry name" value="UspA"/>
</dbReference>
<feature type="transmembrane region" description="Helical" evidence="6">
    <location>
        <begin position="379"/>
        <end position="397"/>
    </location>
</feature>
<evidence type="ECO:0000313" key="9">
    <source>
        <dbReference type="Proteomes" id="UP000607197"/>
    </source>
</evidence>
<dbReference type="SUPFAM" id="SSF52402">
    <property type="entry name" value="Adenine nucleotide alpha hydrolases-like"/>
    <property type="match status" value="2"/>
</dbReference>
<dbReference type="AlphaFoldDB" id="A0A830F121"/>
<dbReference type="InterPro" id="IPR006015">
    <property type="entry name" value="Universal_stress_UspA"/>
</dbReference>
<feature type="domain" description="UspA" evidence="7">
    <location>
        <begin position="664"/>
        <end position="786"/>
    </location>
</feature>
<keyword evidence="3 6" id="KW-0812">Transmembrane</keyword>
<keyword evidence="2" id="KW-1003">Cell membrane</keyword>
<dbReference type="Pfam" id="PF13520">
    <property type="entry name" value="AA_permease_2"/>
    <property type="match status" value="1"/>
</dbReference>
<comment type="caution">
    <text evidence="8">The sequence shown here is derived from an EMBL/GenBank/DDBJ whole genome shotgun (WGS) entry which is preliminary data.</text>
</comment>
<feature type="transmembrane region" description="Helical" evidence="6">
    <location>
        <begin position="404"/>
        <end position="422"/>
    </location>
</feature>
<keyword evidence="4 6" id="KW-1133">Transmembrane helix</keyword>
<reference evidence="8" key="2">
    <citation type="submission" date="2020-09" db="EMBL/GenBank/DDBJ databases">
        <authorList>
            <person name="Sun Q."/>
            <person name="Ohkuma M."/>
        </authorList>
    </citation>
    <scope>NUCLEOTIDE SEQUENCE</scope>
    <source>
        <strain evidence="8">JCM 19596</strain>
    </source>
</reference>
<dbReference type="PRINTS" id="PR01438">
    <property type="entry name" value="UNVRSLSTRESS"/>
</dbReference>
<feature type="transmembrane region" description="Helical" evidence="6">
    <location>
        <begin position="476"/>
        <end position="496"/>
    </location>
</feature>
<keyword evidence="5 6" id="KW-0472">Membrane</keyword>
<dbReference type="Proteomes" id="UP000607197">
    <property type="component" value="Unassembled WGS sequence"/>
</dbReference>
<feature type="domain" description="UspA" evidence="7">
    <location>
        <begin position="525"/>
        <end position="653"/>
    </location>
</feature>
<evidence type="ECO:0000256" key="6">
    <source>
        <dbReference type="SAM" id="Phobius"/>
    </source>
</evidence>
<dbReference type="GO" id="GO:0016020">
    <property type="term" value="C:membrane"/>
    <property type="evidence" value="ECO:0007669"/>
    <property type="project" value="UniProtKB-SubCell"/>
</dbReference>
<feature type="transmembrane region" description="Helical" evidence="6">
    <location>
        <begin position="158"/>
        <end position="175"/>
    </location>
</feature>
<feature type="transmembrane region" description="Helical" evidence="6">
    <location>
        <begin position="220"/>
        <end position="239"/>
    </location>
</feature>